<protein>
    <submittedName>
        <fullName evidence="1">Uncharacterized protein</fullName>
    </submittedName>
</protein>
<dbReference type="RefSeq" id="WP_072834640.1">
    <property type="nucleotide sequence ID" value="NZ_FQUU01000004.1"/>
</dbReference>
<dbReference type="EMBL" id="FQUU01000004">
    <property type="protein sequence ID" value="SHE91761.1"/>
    <property type="molecule type" value="Genomic_DNA"/>
</dbReference>
<dbReference type="AlphaFoldDB" id="A0A1M4XEC1"/>
<keyword evidence="2" id="KW-1185">Reference proteome</keyword>
<accession>A0A1M4XEC1</accession>
<evidence type="ECO:0000313" key="1">
    <source>
        <dbReference type="EMBL" id="SHE91761.1"/>
    </source>
</evidence>
<evidence type="ECO:0000313" key="2">
    <source>
        <dbReference type="Proteomes" id="UP000184048"/>
    </source>
</evidence>
<gene>
    <name evidence="1" type="ORF">SAMN02745131_01439</name>
</gene>
<proteinExistence type="predicted"/>
<dbReference type="OrthoDB" id="675958at2"/>
<organism evidence="1 2">
    <name type="scientific">Flavisolibacter ginsengisoli DSM 18119</name>
    <dbReference type="NCBI Taxonomy" id="1121884"/>
    <lineage>
        <taxon>Bacteria</taxon>
        <taxon>Pseudomonadati</taxon>
        <taxon>Bacteroidota</taxon>
        <taxon>Chitinophagia</taxon>
        <taxon>Chitinophagales</taxon>
        <taxon>Chitinophagaceae</taxon>
        <taxon>Flavisolibacter</taxon>
    </lineage>
</organism>
<reference evidence="1 2" key="1">
    <citation type="submission" date="2016-11" db="EMBL/GenBank/DDBJ databases">
        <authorList>
            <person name="Jaros S."/>
            <person name="Januszkiewicz K."/>
            <person name="Wedrychowicz H."/>
        </authorList>
    </citation>
    <scope>NUCLEOTIDE SEQUENCE [LARGE SCALE GENOMIC DNA]</scope>
    <source>
        <strain evidence="1 2">DSM 18119</strain>
    </source>
</reference>
<sequence length="83" mass="9777">MHAYFRNHQLYLAERSEWLDRHVVKTSKRALMKIESWKLIAQSGDQDNQLRLVEKLVKDSLLTAIPNKTVLHKEGYFLANLNN</sequence>
<dbReference type="STRING" id="1121884.SAMN02745131_01439"/>
<dbReference type="Proteomes" id="UP000184048">
    <property type="component" value="Unassembled WGS sequence"/>
</dbReference>
<name>A0A1M4XEC1_9BACT</name>